<feature type="transmembrane region" description="Helical" evidence="6">
    <location>
        <begin position="341"/>
        <end position="363"/>
    </location>
</feature>
<feature type="transmembrane region" description="Helical" evidence="6">
    <location>
        <begin position="463"/>
        <end position="485"/>
    </location>
</feature>
<keyword evidence="2" id="KW-1003">Cell membrane</keyword>
<feature type="transmembrane region" description="Helical" evidence="6">
    <location>
        <begin position="199"/>
        <end position="220"/>
    </location>
</feature>
<feature type="transmembrane region" description="Helical" evidence="6">
    <location>
        <begin position="301"/>
        <end position="320"/>
    </location>
</feature>
<dbReference type="PANTHER" id="PTHR30250:SF21">
    <property type="entry name" value="LIPID II FLIPPASE MURJ"/>
    <property type="match status" value="1"/>
</dbReference>
<feature type="transmembrane region" description="Helical" evidence="6">
    <location>
        <begin position="432"/>
        <end position="451"/>
    </location>
</feature>
<sequence>MSNKQNKYLVQGSILAVSSILARLIGMLYRIPLNRIVGDTGMGYYSMSFELYNLALLLSSYSIPLAVSKLVSIRDQKKEYKNSYRIFLSAMALSTSVGLFASAILYFGATFWAGLIGGENAVDIAIPLRVLAPTIFIFSIMGVLRGLFQGKRTMVPTAISQLLEQIVNAIVSVGAAYFLMKEHNASVQIDAYGAAGGTAGTLAGAVFGLLFLAVIFQAYHPILKKKCKKDQAEHQESYKEALTAIVYTAMPVIISQTVFNLSGIIDAKLWTWLSEERGILKEQSAAIFGIYSSKYKLLTTVPIAISTALGTAIVPTLAMAHQNGDQKELHKKIAMSVKFNMLIAFPSAIGLTVLAKPIVIMLFGYKGNVELSAELIRLGSIAVVFFALSTITNGVLQGIDRMMVPVKHAAISLVIHIPIVILLIMVGKLDAYGLVIGNISFALVVCILNWISVGKALNYKQEVMKTFGLPFAASVTMGIVAYFSYEFTYRILHSNAISVIFSIIVAVIVYGISIILLRIMDEEELLEMPAGRSILIICKKLHLL</sequence>
<feature type="transmembrane region" description="Helical" evidence="6">
    <location>
        <begin position="159"/>
        <end position="179"/>
    </location>
</feature>
<evidence type="ECO:0000313" key="8">
    <source>
        <dbReference type="Proteomes" id="UP000262969"/>
    </source>
</evidence>
<proteinExistence type="predicted"/>
<feature type="transmembrane region" description="Helical" evidence="6">
    <location>
        <begin position="84"/>
        <end position="106"/>
    </location>
</feature>
<keyword evidence="3 6" id="KW-0812">Transmembrane</keyword>
<dbReference type="EMBL" id="DPVV01000499">
    <property type="protein sequence ID" value="HCL03703.1"/>
    <property type="molecule type" value="Genomic_DNA"/>
</dbReference>
<dbReference type="CDD" id="cd13124">
    <property type="entry name" value="MATE_SpoVB_like"/>
    <property type="match status" value="1"/>
</dbReference>
<name>A0A3D2XAS2_9FIRM</name>
<keyword evidence="4 6" id="KW-1133">Transmembrane helix</keyword>
<dbReference type="AlphaFoldDB" id="A0A3D2XAS2"/>
<protein>
    <submittedName>
        <fullName evidence="7">Uncharacterized protein</fullName>
    </submittedName>
</protein>
<dbReference type="PIRSF" id="PIRSF038958">
    <property type="entry name" value="PG_synth_SpoVB"/>
    <property type="match status" value="1"/>
</dbReference>
<accession>A0A3D2XAS2</accession>
<gene>
    <name evidence="7" type="ORF">DHW61_15080</name>
</gene>
<feature type="transmembrane region" description="Helical" evidence="6">
    <location>
        <begin position="12"/>
        <end position="31"/>
    </location>
</feature>
<dbReference type="InterPro" id="IPR024923">
    <property type="entry name" value="PG_synth_SpoVB"/>
</dbReference>
<feature type="transmembrane region" description="Helical" evidence="6">
    <location>
        <begin position="51"/>
        <end position="72"/>
    </location>
</feature>
<feature type="transmembrane region" description="Helical" evidence="6">
    <location>
        <begin position="408"/>
        <end position="426"/>
    </location>
</feature>
<evidence type="ECO:0000256" key="2">
    <source>
        <dbReference type="ARBA" id="ARBA00022475"/>
    </source>
</evidence>
<evidence type="ECO:0000256" key="1">
    <source>
        <dbReference type="ARBA" id="ARBA00004651"/>
    </source>
</evidence>
<dbReference type="PANTHER" id="PTHR30250">
    <property type="entry name" value="PST FAMILY PREDICTED COLANIC ACID TRANSPORTER"/>
    <property type="match status" value="1"/>
</dbReference>
<feature type="transmembrane region" description="Helical" evidence="6">
    <location>
        <begin position="126"/>
        <end position="147"/>
    </location>
</feature>
<dbReference type="Pfam" id="PF01943">
    <property type="entry name" value="Polysacc_synt"/>
    <property type="match status" value="1"/>
</dbReference>
<feature type="transmembrane region" description="Helical" evidence="6">
    <location>
        <begin position="375"/>
        <end position="396"/>
    </location>
</feature>
<evidence type="ECO:0000256" key="4">
    <source>
        <dbReference type="ARBA" id="ARBA00022989"/>
    </source>
</evidence>
<keyword evidence="5 6" id="KW-0472">Membrane</keyword>
<evidence type="ECO:0000256" key="6">
    <source>
        <dbReference type="SAM" id="Phobius"/>
    </source>
</evidence>
<dbReference type="GO" id="GO:0005886">
    <property type="term" value="C:plasma membrane"/>
    <property type="evidence" value="ECO:0007669"/>
    <property type="project" value="UniProtKB-SubCell"/>
</dbReference>
<feature type="transmembrane region" description="Helical" evidence="6">
    <location>
        <begin position="497"/>
        <end position="519"/>
    </location>
</feature>
<evidence type="ECO:0000256" key="3">
    <source>
        <dbReference type="ARBA" id="ARBA00022692"/>
    </source>
</evidence>
<evidence type="ECO:0000313" key="7">
    <source>
        <dbReference type="EMBL" id="HCL03703.1"/>
    </source>
</evidence>
<dbReference type="InterPro" id="IPR050833">
    <property type="entry name" value="Poly_Biosynth_Transport"/>
</dbReference>
<comment type="caution">
    <text evidence="7">The sequence shown here is derived from an EMBL/GenBank/DDBJ whole genome shotgun (WGS) entry which is preliminary data.</text>
</comment>
<feature type="transmembrane region" description="Helical" evidence="6">
    <location>
        <begin position="241"/>
        <end position="265"/>
    </location>
</feature>
<dbReference type="Proteomes" id="UP000262969">
    <property type="component" value="Unassembled WGS sequence"/>
</dbReference>
<dbReference type="InterPro" id="IPR002797">
    <property type="entry name" value="Polysacc_synth"/>
</dbReference>
<evidence type="ECO:0000256" key="5">
    <source>
        <dbReference type="ARBA" id="ARBA00023136"/>
    </source>
</evidence>
<reference evidence="7 8" key="1">
    <citation type="journal article" date="2018" name="Nat. Biotechnol.">
        <title>A standardized bacterial taxonomy based on genome phylogeny substantially revises the tree of life.</title>
        <authorList>
            <person name="Parks D.H."/>
            <person name="Chuvochina M."/>
            <person name="Waite D.W."/>
            <person name="Rinke C."/>
            <person name="Skarshewski A."/>
            <person name="Chaumeil P.A."/>
            <person name="Hugenholtz P."/>
        </authorList>
    </citation>
    <scope>NUCLEOTIDE SEQUENCE [LARGE SCALE GENOMIC DNA]</scope>
    <source>
        <strain evidence="7">UBA11728</strain>
    </source>
</reference>
<organism evidence="7 8">
    <name type="scientific">Lachnoclostridium phytofermentans</name>
    <dbReference type="NCBI Taxonomy" id="66219"/>
    <lineage>
        <taxon>Bacteria</taxon>
        <taxon>Bacillati</taxon>
        <taxon>Bacillota</taxon>
        <taxon>Clostridia</taxon>
        <taxon>Lachnospirales</taxon>
        <taxon>Lachnospiraceae</taxon>
    </lineage>
</organism>
<comment type="subcellular location">
    <subcellularLocation>
        <location evidence="1">Cell membrane</location>
        <topology evidence="1">Multi-pass membrane protein</topology>
    </subcellularLocation>
</comment>